<evidence type="ECO:0000256" key="1">
    <source>
        <dbReference type="ARBA" id="ARBA00001585"/>
    </source>
</evidence>
<keyword evidence="7" id="KW-0963">Cytoplasm</keyword>
<dbReference type="PANTHER" id="PTHR43722:SF1">
    <property type="entry name" value="PROLINE IMINOPEPTIDASE"/>
    <property type="match status" value="1"/>
</dbReference>
<dbReference type="RefSeq" id="WP_310312703.1">
    <property type="nucleotide sequence ID" value="NZ_JAVDWU010000002.1"/>
</dbReference>
<sequence>MFSNINATKDRPRDTPEVAPAAGRRSAWPMPTYLAVGRGHCMAYRTVGNPQGEPWLLVHGGPGSSCQPGMLAPLDLARQWAIAPDQRGCGASRPRGKTAASTTQALVADLEALRRHLGVERWSLLAGSWGTVVALAYAQAHPHRVRRLVLRGAFALSRREVGGLLQPSRRVQQTLVREAAWPAAPGVPLPATLARLRQLLQSGTPGVAGRRVLRRWALLESACVSNGMRRALLRAVMQTPAARASAMRCDWATLRRRQRQAQASRHRLAMHPSDRAALHKFRIQAHYLQHRGFVRPGALDAAVLGLARLGVPVDWVHGTCDAVCPPANSRAWAALGRRLAPQQVTLTEPLSGHLGGEPGMLAALRAVVRRHG</sequence>
<gene>
    <name evidence="13" type="ORF">J2W49_001109</name>
</gene>
<dbReference type="Proteomes" id="UP001265700">
    <property type="component" value="Unassembled WGS sequence"/>
</dbReference>
<dbReference type="InterPro" id="IPR000073">
    <property type="entry name" value="AB_hydrolase_1"/>
</dbReference>
<evidence type="ECO:0000313" key="14">
    <source>
        <dbReference type="Proteomes" id="UP001265700"/>
    </source>
</evidence>
<name>A0ABU1WIQ6_9BURK</name>
<keyword evidence="14" id="KW-1185">Reference proteome</keyword>
<evidence type="ECO:0000256" key="11">
    <source>
        <dbReference type="SAM" id="MobiDB-lite"/>
    </source>
</evidence>
<dbReference type="EMBL" id="JAVDWU010000002">
    <property type="protein sequence ID" value="MDR7149160.1"/>
    <property type="molecule type" value="Genomic_DNA"/>
</dbReference>
<comment type="similarity">
    <text evidence="3">Belongs to the peptidase S33 family.</text>
</comment>
<protein>
    <recommendedName>
        <fullName evidence="5">Proline iminopeptidase</fullName>
        <ecNumber evidence="4">3.4.11.5</ecNumber>
    </recommendedName>
    <alternativeName>
        <fullName evidence="10">Prolyl aminopeptidase</fullName>
    </alternativeName>
</protein>
<keyword evidence="8" id="KW-0645">Protease</keyword>
<evidence type="ECO:0000256" key="8">
    <source>
        <dbReference type="ARBA" id="ARBA00022670"/>
    </source>
</evidence>
<evidence type="ECO:0000256" key="2">
    <source>
        <dbReference type="ARBA" id="ARBA00004496"/>
    </source>
</evidence>
<dbReference type="Gene3D" id="3.40.50.1820">
    <property type="entry name" value="alpha/beta hydrolase"/>
    <property type="match status" value="1"/>
</dbReference>
<evidence type="ECO:0000256" key="3">
    <source>
        <dbReference type="ARBA" id="ARBA00010088"/>
    </source>
</evidence>
<evidence type="ECO:0000256" key="4">
    <source>
        <dbReference type="ARBA" id="ARBA00012568"/>
    </source>
</evidence>
<keyword evidence="6 13" id="KW-0031">Aminopeptidase</keyword>
<organism evidence="13 14">
    <name type="scientific">Hydrogenophaga palleronii</name>
    <dbReference type="NCBI Taxonomy" id="65655"/>
    <lineage>
        <taxon>Bacteria</taxon>
        <taxon>Pseudomonadati</taxon>
        <taxon>Pseudomonadota</taxon>
        <taxon>Betaproteobacteria</taxon>
        <taxon>Burkholderiales</taxon>
        <taxon>Comamonadaceae</taxon>
        <taxon>Hydrogenophaga</taxon>
    </lineage>
</organism>
<dbReference type="GO" id="GO:0004177">
    <property type="term" value="F:aminopeptidase activity"/>
    <property type="evidence" value="ECO:0007669"/>
    <property type="project" value="UniProtKB-KW"/>
</dbReference>
<comment type="subcellular location">
    <subcellularLocation>
        <location evidence="2">Cytoplasm</location>
    </subcellularLocation>
</comment>
<dbReference type="SUPFAM" id="SSF53474">
    <property type="entry name" value="alpha/beta-Hydrolases"/>
    <property type="match status" value="1"/>
</dbReference>
<reference evidence="13 14" key="1">
    <citation type="submission" date="2023-07" db="EMBL/GenBank/DDBJ databases">
        <title>Sorghum-associated microbial communities from plants grown in Nebraska, USA.</title>
        <authorList>
            <person name="Schachtman D."/>
        </authorList>
    </citation>
    <scope>NUCLEOTIDE SEQUENCE [LARGE SCALE GENOMIC DNA]</scope>
    <source>
        <strain evidence="13 14">4249</strain>
    </source>
</reference>
<evidence type="ECO:0000313" key="13">
    <source>
        <dbReference type="EMBL" id="MDR7149160.1"/>
    </source>
</evidence>
<dbReference type="EC" id="3.4.11.5" evidence="4"/>
<evidence type="ECO:0000256" key="9">
    <source>
        <dbReference type="ARBA" id="ARBA00022801"/>
    </source>
</evidence>
<dbReference type="InterPro" id="IPR029058">
    <property type="entry name" value="AB_hydrolase_fold"/>
</dbReference>
<dbReference type="InterPro" id="IPR005944">
    <property type="entry name" value="Pro_iminopeptidase"/>
</dbReference>
<dbReference type="Pfam" id="PF00561">
    <property type="entry name" value="Abhydrolase_1"/>
    <property type="match status" value="1"/>
</dbReference>
<evidence type="ECO:0000256" key="7">
    <source>
        <dbReference type="ARBA" id="ARBA00022490"/>
    </source>
</evidence>
<dbReference type="InterPro" id="IPR002410">
    <property type="entry name" value="Peptidase_S33"/>
</dbReference>
<proteinExistence type="inferred from homology"/>
<evidence type="ECO:0000256" key="6">
    <source>
        <dbReference type="ARBA" id="ARBA00022438"/>
    </source>
</evidence>
<dbReference type="PANTHER" id="PTHR43722">
    <property type="entry name" value="PROLINE IMINOPEPTIDASE"/>
    <property type="match status" value="1"/>
</dbReference>
<feature type="region of interest" description="Disordered" evidence="11">
    <location>
        <begin position="1"/>
        <end position="23"/>
    </location>
</feature>
<evidence type="ECO:0000256" key="10">
    <source>
        <dbReference type="ARBA" id="ARBA00029605"/>
    </source>
</evidence>
<accession>A0ABU1WIQ6</accession>
<comment type="caution">
    <text evidence="13">The sequence shown here is derived from an EMBL/GenBank/DDBJ whole genome shotgun (WGS) entry which is preliminary data.</text>
</comment>
<feature type="domain" description="AB hydrolase-1" evidence="12">
    <location>
        <begin position="56"/>
        <end position="354"/>
    </location>
</feature>
<evidence type="ECO:0000256" key="5">
    <source>
        <dbReference type="ARBA" id="ARBA00021843"/>
    </source>
</evidence>
<dbReference type="PRINTS" id="PR00793">
    <property type="entry name" value="PROAMNOPTASE"/>
</dbReference>
<evidence type="ECO:0000259" key="12">
    <source>
        <dbReference type="Pfam" id="PF00561"/>
    </source>
</evidence>
<comment type="catalytic activity">
    <reaction evidence="1">
        <text>Release of N-terminal proline from a peptide.</text>
        <dbReference type="EC" id="3.4.11.5"/>
    </reaction>
</comment>
<keyword evidence="9 13" id="KW-0378">Hydrolase</keyword>